<evidence type="ECO:0000256" key="3">
    <source>
        <dbReference type="SAM" id="Phobius"/>
    </source>
</evidence>
<evidence type="ECO:0000259" key="5">
    <source>
        <dbReference type="Pfam" id="PF02638"/>
    </source>
</evidence>
<protein>
    <submittedName>
        <fullName evidence="6">BCR protein</fullName>
    </submittedName>
</protein>
<evidence type="ECO:0000256" key="4">
    <source>
        <dbReference type="SAM" id="SignalP"/>
    </source>
</evidence>
<dbReference type="RefSeq" id="WP_008826248.1">
    <property type="nucleotide sequence ID" value="NZ_AFNU02000001.1"/>
</dbReference>
<dbReference type="Proteomes" id="UP000005707">
    <property type="component" value="Unassembled WGS sequence"/>
</dbReference>
<feature type="signal peptide" evidence="4">
    <location>
        <begin position="1"/>
        <end position="30"/>
    </location>
</feature>
<dbReference type="PANTHER" id="PTHR43405">
    <property type="entry name" value="GLYCOSYL HYDROLASE DIGH"/>
    <property type="match status" value="1"/>
</dbReference>
<dbReference type="OrthoDB" id="9760892at2"/>
<keyword evidence="3" id="KW-1133">Transmembrane helix</keyword>
<feature type="compositionally biased region" description="Acidic residues" evidence="2">
    <location>
        <begin position="1225"/>
        <end position="1244"/>
    </location>
</feature>
<dbReference type="EMBL" id="AFNU02000001">
    <property type="protein sequence ID" value="ERJ13647.1"/>
    <property type="molecule type" value="Genomic_DNA"/>
</dbReference>
<evidence type="ECO:0000313" key="7">
    <source>
        <dbReference type="Proteomes" id="UP000005707"/>
    </source>
</evidence>
<gene>
    <name evidence="6" type="ORF">HLPCO_000313</name>
</gene>
<dbReference type="PANTHER" id="PTHR43405:SF1">
    <property type="entry name" value="GLYCOSYL HYDROLASE DIGH"/>
    <property type="match status" value="1"/>
</dbReference>
<name>U2DZM1_9MOLU</name>
<accession>U2DZM1</accession>
<feature type="region of interest" description="Disordered" evidence="2">
    <location>
        <begin position="1209"/>
        <end position="1244"/>
    </location>
</feature>
<reference evidence="6 7" key="2">
    <citation type="journal article" date="2013" name="PLoS ONE">
        <title>INDIGO - INtegrated Data Warehouse of MIcrobial GenOmes with Examples from the Red Sea Extremophiles.</title>
        <authorList>
            <person name="Alam I."/>
            <person name="Antunes A."/>
            <person name="Kamau A.A."/>
            <person name="Ba Alawi W."/>
            <person name="Kalkatawi M."/>
            <person name="Stingl U."/>
            <person name="Bajic V.B."/>
        </authorList>
    </citation>
    <scope>NUCLEOTIDE SEQUENCE [LARGE SCALE GENOMIC DNA]</scope>
    <source>
        <strain evidence="6 7">SSD-17B</strain>
    </source>
</reference>
<dbReference type="STRING" id="1033810.HLPCO_000313"/>
<dbReference type="InterPro" id="IPR052177">
    <property type="entry name" value="Divisome_Glycosyl_Hydrolase"/>
</dbReference>
<feature type="transmembrane region" description="Helical" evidence="3">
    <location>
        <begin position="1253"/>
        <end position="1273"/>
    </location>
</feature>
<organism evidence="6 7">
    <name type="scientific">Haloplasma contractile SSD-17B</name>
    <dbReference type="NCBI Taxonomy" id="1033810"/>
    <lineage>
        <taxon>Bacteria</taxon>
        <taxon>Bacillati</taxon>
        <taxon>Mycoplasmatota</taxon>
        <taxon>Mollicutes</taxon>
        <taxon>Haloplasmatales</taxon>
        <taxon>Haloplasmataceae</taxon>
        <taxon>Haloplasma</taxon>
    </lineage>
</organism>
<dbReference type="SUPFAM" id="SSF51445">
    <property type="entry name" value="(Trans)glycosidases"/>
    <property type="match status" value="1"/>
</dbReference>
<comment type="caution">
    <text evidence="6">The sequence shown here is derived from an EMBL/GenBank/DDBJ whole genome shotgun (WGS) entry which is preliminary data.</text>
</comment>
<dbReference type="InParanoid" id="U2DZM1"/>
<keyword evidence="3" id="KW-0472">Membrane</keyword>
<dbReference type="AlphaFoldDB" id="U2DZM1"/>
<keyword evidence="7" id="KW-1185">Reference proteome</keyword>
<evidence type="ECO:0000256" key="1">
    <source>
        <dbReference type="ARBA" id="ARBA00022729"/>
    </source>
</evidence>
<feature type="domain" description="Glycosyl hydrolase-like 10" evidence="5">
    <location>
        <begin position="749"/>
        <end position="1029"/>
    </location>
</feature>
<keyword evidence="1 4" id="KW-0732">Signal</keyword>
<dbReference type="eggNOG" id="COG1649">
    <property type="taxonomic scope" value="Bacteria"/>
</dbReference>
<dbReference type="Gene3D" id="3.20.20.80">
    <property type="entry name" value="Glycosidases"/>
    <property type="match status" value="1"/>
</dbReference>
<evidence type="ECO:0000313" key="6">
    <source>
        <dbReference type="EMBL" id="ERJ13647.1"/>
    </source>
</evidence>
<dbReference type="InterPro" id="IPR003790">
    <property type="entry name" value="GHL10"/>
</dbReference>
<evidence type="ECO:0000256" key="2">
    <source>
        <dbReference type="SAM" id="MobiDB-lite"/>
    </source>
</evidence>
<sequence length="1279" mass="142735">MNLNLKHSFKKMFLLLIFVGLISISIPTLAASSTFNINVGDDCTSGDACSIELSSLFDVDPDVETLSLPAMFTSDFEKDLVNIDDAYGVTVVVERGHIVAVYDGANGKYNFSPEWMDERTSLDPAEYASNIEIPKHGFVLVIPSSATATRDWALKNMRTPGTKVDLDGYTLPANEDANYLKQISDENGNKLAIDFVDGQSSKDDFVYLYTTDFNLGSTADSKAEGVAIVINSDGIVESVYEGQDAIDVKVPDYGYVLYTNGTLEQSLKNIAILGTTIALDGVMIPEVKTVTNGNELIKIDYIDPVKYTETKDSRGYPTDIAVDFVAKNDNIVIYTPEYHYNSTKRDINFVEYTVEITNGIHTVTDKSTDGDTYIPLKGYVLSIPVDHPYADVLNVDDVLDQVGLENIKTFNYAVENRENGARIVLDRVNGVRNAPMTVYYDTSWGEYTGTNQFGTEMVVTLNTDTYEFEVVDFREFGEGGQKGIIIPENSFVLSTFGHPYRDLLFEGVRFNSGDIVELVGLEFIELEKSVEATYDYLNPTPEENEVGAPFPGVRGAGQLNVYTDEWGAETGVNEWGFEAAVDANGKVIEVGVKVSSIPEGGFVVSEHISGSGFVKGKIKLGSSVILDEENQTITVSTTADSYIEGVKSDVEYSEILIQNVENKLYDVDIDGAKQDLSEVKSYIDDLSTLADDVKTISDEKQRLVKLVEFKNKLTQADALINSIYYKTLESNVVEARSIWHRPTEKSLEEIQATFDDFEKNNMNLIFVETMWNGYSMFPSEHVDFHKDFTDADYGEYGKDYLAAFIAEGHKRGIEVHAWMEIFFVGYEGFKESNILSDHPEWIIHNYDFNAEEEESALYNVQRNEGGPYIFIDPANPEVHDFLITYYEELVSDYDVDGFQVDYIRYPVSLRDNITGFSDYAIDKFKEEYGYAEGDNIYELLDPKTPGSDQVYNDWNEFKVNNVTNFVEKTKDAIKEIDSDLILSTAIFASTSDAKDRKAQDWPTWVNNGWIDVTAPMAYYPKASTVEDKIKDMVTYVGGITYNYAGIAPTYMGLSPESNAYQIIAARNGEALGSAIFASQNLLGLDQISYVYTNGTHRKAAVLPHAEVNVVLEAMFADILDKADRIYIPSEKMTEVDKTALSTEFDVLKQMPHETAEDVANLINSVNELINNIGDYGSGYADNRIEDDLIYLIEVLDVKVSRLMIDSGDWDPETERVRPNPLGEEGTNDDDNDDEIINDDENTDDHLEENDSKVLLYASIAAATVVVVAGGLFIRLRVRA</sequence>
<keyword evidence="3" id="KW-0812">Transmembrane</keyword>
<dbReference type="InterPro" id="IPR017853">
    <property type="entry name" value="GH"/>
</dbReference>
<feature type="chain" id="PRO_5004626289" evidence="4">
    <location>
        <begin position="31"/>
        <end position="1279"/>
    </location>
</feature>
<dbReference type="Pfam" id="PF02638">
    <property type="entry name" value="GHL10"/>
    <property type="match status" value="1"/>
</dbReference>
<proteinExistence type="predicted"/>
<reference evidence="6 7" key="1">
    <citation type="journal article" date="2011" name="J. Bacteriol.">
        <title>Genome sequence of Haloplasma contractile, an unusual contractile bacterium from a deep-sea anoxic brine lake.</title>
        <authorList>
            <person name="Antunes A."/>
            <person name="Alam I."/>
            <person name="El Dorry H."/>
            <person name="Siam R."/>
            <person name="Robertson A."/>
            <person name="Bajic V.B."/>
            <person name="Stingl U."/>
        </authorList>
    </citation>
    <scope>NUCLEOTIDE SEQUENCE [LARGE SCALE GENOMIC DNA]</scope>
    <source>
        <strain evidence="6 7">SSD-17B</strain>
    </source>
</reference>